<dbReference type="SUPFAM" id="SSF142906">
    <property type="entry name" value="YjbR-like"/>
    <property type="match status" value="1"/>
</dbReference>
<dbReference type="Pfam" id="PF04237">
    <property type="entry name" value="YjbR"/>
    <property type="match status" value="1"/>
</dbReference>
<dbReference type="Proteomes" id="UP000262379">
    <property type="component" value="Unassembled WGS sequence"/>
</dbReference>
<protein>
    <submittedName>
        <fullName evidence="1">MmcQ/YjbR family DNA-binding protein</fullName>
    </submittedName>
</protein>
<keyword evidence="1" id="KW-0238">DNA-binding</keyword>
<dbReference type="EMBL" id="QURN01000009">
    <property type="protein sequence ID" value="RFC67117.1"/>
    <property type="molecule type" value="Genomic_DNA"/>
</dbReference>
<dbReference type="Gene3D" id="3.90.1150.30">
    <property type="match status" value="1"/>
</dbReference>
<accession>A0A371XD08</accession>
<name>A0A371XD08_9HYPH</name>
<comment type="caution">
    <text evidence="1">The sequence shown here is derived from an EMBL/GenBank/DDBJ whole genome shotgun (WGS) entry which is preliminary data.</text>
</comment>
<evidence type="ECO:0000313" key="2">
    <source>
        <dbReference type="Proteomes" id="UP000262379"/>
    </source>
</evidence>
<gene>
    <name evidence="1" type="ORF">DY251_13200</name>
</gene>
<organism evidence="1 2">
    <name type="scientific">Mesorhizobium denitrificans</name>
    <dbReference type="NCBI Taxonomy" id="2294114"/>
    <lineage>
        <taxon>Bacteria</taxon>
        <taxon>Pseudomonadati</taxon>
        <taxon>Pseudomonadota</taxon>
        <taxon>Alphaproteobacteria</taxon>
        <taxon>Hyphomicrobiales</taxon>
        <taxon>Phyllobacteriaceae</taxon>
        <taxon>Mesorhizobium</taxon>
    </lineage>
</organism>
<proteinExistence type="predicted"/>
<dbReference type="InterPro" id="IPR038056">
    <property type="entry name" value="YjbR-like_sf"/>
</dbReference>
<evidence type="ECO:0000313" key="1">
    <source>
        <dbReference type="EMBL" id="RFC67117.1"/>
    </source>
</evidence>
<dbReference type="InterPro" id="IPR058532">
    <property type="entry name" value="YjbR/MT2646/Rv2570-like"/>
</dbReference>
<dbReference type="GO" id="GO:0003677">
    <property type="term" value="F:DNA binding"/>
    <property type="evidence" value="ECO:0007669"/>
    <property type="project" value="UniProtKB-KW"/>
</dbReference>
<keyword evidence="2" id="KW-1185">Reference proteome</keyword>
<sequence>MVSAKPETLMTPQAYCEIALSMPEAEQSSHFDVTDFRIRNKIFATLRAADSRAVIKLTPADQKLLIETSSTAFSPIKGSWGLKGWTLVHLDRADADVVRHAIAIAWRTVAPLTVVKRHAL</sequence>
<dbReference type="AlphaFoldDB" id="A0A371XD08"/>
<reference evidence="2" key="1">
    <citation type="submission" date="2018-08" db="EMBL/GenBank/DDBJ databases">
        <authorList>
            <person name="Im W.T."/>
        </authorList>
    </citation>
    <scope>NUCLEOTIDE SEQUENCE [LARGE SCALE GENOMIC DNA]</scope>
    <source>
        <strain evidence="2">LA-28</strain>
    </source>
</reference>